<sequence length="284" mass="31983">MKLRIYGGLLLLLSFGLGFNAKPLTNKAPLGSGLPFENGLIAYYPLFNSVKSIAGEDTNLVYHRNQVYRDLGIYLSGQPDDYLEFGDWYAKSSENKKQTVSFWVIPALQDRLQPIIWDGHLERARSPRQSVWVNIARGFVHHSLYFSVHYNGAINPGTTAPTFVTATVDYEAGQSQIFFDGQLIASESFELGRYEKANHFYVGKGLEPDSQFEGTLGGLGIWNRALSVEEANELYLHQVTGLTNLKSRKQIMMGSFYLASLIGAYLGILMLLGKRPWEIKWQLE</sequence>
<keyword evidence="1" id="KW-0472">Membrane</keyword>
<dbReference type="EMBL" id="MFNE01000049">
    <property type="protein sequence ID" value="OGG93477.1"/>
    <property type="molecule type" value="Genomic_DNA"/>
</dbReference>
<dbReference type="Gene3D" id="2.60.120.200">
    <property type="match status" value="1"/>
</dbReference>
<dbReference type="SUPFAM" id="SSF49899">
    <property type="entry name" value="Concanavalin A-like lectins/glucanases"/>
    <property type="match status" value="1"/>
</dbReference>
<gene>
    <name evidence="2" type="ORF">A2527_01735</name>
</gene>
<protein>
    <recommendedName>
        <fullName evidence="4">LamG-like jellyroll fold domain-containing protein</fullName>
    </recommendedName>
</protein>
<evidence type="ECO:0000313" key="3">
    <source>
        <dbReference type="Proteomes" id="UP000178449"/>
    </source>
</evidence>
<keyword evidence="1" id="KW-1133">Transmembrane helix</keyword>
<dbReference type="InterPro" id="IPR013320">
    <property type="entry name" value="ConA-like_dom_sf"/>
</dbReference>
<reference evidence="2 3" key="1">
    <citation type="journal article" date="2016" name="Nat. Commun.">
        <title>Thousands of microbial genomes shed light on interconnected biogeochemical processes in an aquifer system.</title>
        <authorList>
            <person name="Anantharaman K."/>
            <person name="Brown C.T."/>
            <person name="Hug L.A."/>
            <person name="Sharon I."/>
            <person name="Castelle C.J."/>
            <person name="Probst A.J."/>
            <person name="Thomas B.C."/>
            <person name="Singh A."/>
            <person name="Wilkins M.J."/>
            <person name="Karaoz U."/>
            <person name="Brodie E.L."/>
            <person name="Williams K.H."/>
            <person name="Hubbard S.S."/>
            <person name="Banfield J.F."/>
        </authorList>
    </citation>
    <scope>NUCLEOTIDE SEQUENCE [LARGE SCALE GENOMIC DNA]</scope>
</reference>
<keyword evidence="1" id="KW-0812">Transmembrane</keyword>
<evidence type="ECO:0008006" key="4">
    <source>
        <dbReference type="Google" id="ProtNLM"/>
    </source>
</evidence>
<organism evidence="2 3">
    <name type="scientific">Candidatus Lambdaproteobacteria bacterium RIFOXYD2_FULL_50_16</name>
    <dbReference type="NCBI Taxonomy" id="1817772"/>
    <lineage>
        <taxon>Bacteria</taxon>
        <taxon>Pseudomonadati</taxon>
        <taxon>Pseudomonadota</taxon>
        <taxon>Candidatus Lambdaproteobacteria</taxon>
    </lineage>
</organism>
<dbReference type="Pfam" id="PF13385">
    <property type="entry name" value="Laminin_G_3"/>
    <property type="match status" value="1"/>
</dbReference>
<dbReference type="Proteomes" id="UP000178449">
    <property type="component" value="Unassembled WGS sequence"/>
</dbReference>
<accession>A0A1F6G5T1</accession>
<proteinExistence type="predicted"/>
<comment type="caution">
    <text evidence="2">The sequence shown here is derived from an EMBL/GenBank/DDBJ whole genome shotgun (WGS) entry which is preliminary data.</text>
</comment>
<name>A0A1F6G5T1_9PROT</name>
<evidence type="ECO:0000256" key="1">
    <source>
        <dbReference type="SAM" id="Phobius"/>
    </source>
</evidence>
<evidence type="ECO:0000313" key="2">
    <source>
        <dbReference type="EMBL" id="OGG93477.1"/>
    </source>
</evidence>
<dbReference type="STRING" id="1817772.A2527_01735"/>
<feature type="transmembrane region" description="Helical" evidence="1">
    <location>
        <begin position="251"/>
        <end position="272"/>
    </location>
</feature>
<dbReference type="AlphaFoldDB" id="A0A1F6G5T1"/>